<dbReference type="EMBL" id="JAYMGO010000003">
    <property type="protein sequence ID" value="KAL1279342.1"/>
    <property type="molecule type" value="Genomic_DNA"/>
</dbReference>
<accession>A0ABR3NRF9</accession>
<keyword evidence="3" id="KW-1185">Reference proteome</keyword>
<evidence type="ECO:0000313" key="3">
    <source>
        <dbReference type="Proteomes" id="UP001558613"/>
    </source>
</evidence>
<feature type="region of interest" description="Disordered" evidence="1">
    <location>
        <begin position="81"/>
        <end position="100"/>
    </location>
</feature>
<evidence type="ECO:0000256" key="1">
    <source>
        <dbReference type="SAM" id="MobiDB-lite"/>
    </source>
</evidence>
<proteinExistence type="predicted"/>
<evidence type="ECO:0000313" key="2">
    <source>
        <dbReference type="EMBL" id="KAL1279342.1"/>
    </source>
</evidence>
<name>A0ABR3NRF9_9TELE</name>
<gene>
    <name evidence="2" type="ORF">QQF64_026015</name>
</gene>
<organism evidence="2 3">
    <name type="scientific">Cirrhinus molitorella</name>
    <name type="common">mud carp</name>
    <dbReference type="NCBI Taxonomy" id="172907"/>
    <lineage>
        <taxon>Eukaryota</taxon>
        <taxon>Metazoa</taxon>
        <taxon>Chordata</taxon>
        <taxon>Craniata</taxon>
        <taxon>Vertebrata</taxon>
        <taxon>Euteleostomi</taxon>
        <taxon>Actinopterygii</taxon>
        <taxon>Neopterygii</taxon>
        <taxon>Teleostei</taxon>
        <taxon>Ostariophysi</taxon>
        <taxon>Cypriniformes</taxon>
        <taxon>Cyprinidae</taxon>
        <taxon>Labeoninae</taxon>
        <taxon>Labeonini</taxon>
        <taxon>Cirrhinus</taxon>
    </lineage>
</organism>
<protein>
    <submittedName>
        <fullName evidence="2">Uncharacterized protein</fullName>
    </submittedName>
</protein>
<reference evidence="2 3" key="1">
    <citation type="submission" date="2023-09" db="EMBL/GenBank/DDBJ databases">
        <authorList>
            <person name="Wang M."/>
        </authorList>
    </citation>
    <scope>NUCLEOTIDE SEQUENCE [LARGE SCALE GENOMIC DNA]</scope>
    <source>
        <strain evidence="2">GT-2023</strain>
        <tissue evidence="2">Liver</tissue>
    </source>
</reference>
<comment type="caution">
    <text evidence="2">The sequence shown here is derived from an EMBL/GenBank/DDBJ whole genome shotgun (WGS) entry which is preliminary data.</text>
</comment>
<sequence>MDCDEDIVHCIFCRVSYRWNTFQEHALICTHNKNPAASSKTQETFDAELGILAPDTISTVNEPDLGDHPVLESRICEAKENHTSVPDGPQIRYTSDSPEQNICNLKPSSPPYLILARVRTTKKSFNSEVEEPTVF</sequence>
<dbReference type="Proteomes" id="UP001558613">
    <property type="component" value="Unassembled WGS sequence"/>
</dbReference>